<organism evidence="7">
    <name type="scientific">Fervidicoccus fontis</name>
    <dbReference type="NCBI Taxonomy" id="683846"/>
    <lineage>
        <taxon>Archaea</taxon>
        <taxon>Thermoproteota</taxon>
        <taxon>Thermoprotei</taxon>
        <taxon>Fervidicoccales</taxon>
        <taxon>Fervidicoccaceae</taxon>
        <taxon>Fervidicoccus</taxon>
    </lineage>
</organism>
<feature type="transmembrane region" description="Helical" evidence="6">
    <location>
        <begin position="335"/>
        <end position="355"/>
    </location>
</feature>
<dbReference type="InterPro" id="IPR002293">
    <property type="entry name" value="AA/rel_permease1"/>
</dbReference>
<keyword evidence="2" id="KW-1003">Cell membrane</keyword>
<evidence type="ECO:0000313" key="7">
    <source>
        <dbReference type="EMBL" id="HEW63740.1"/>
    </source>
</evidence>
<dbReference type="GO" id="GO:0022857">
    <property type="term" value="F:transmembrane transporter activity"/>
    <property type="evidence" value="ECO:0007669"/>
    <property type="project" value="InterPro"/>
</dbReference>
<keyword evidence="5 6" id="KW-0472">Membrane</keyword>
<evidence type="ECO:0000256" key="1">
    <source>
        <dbReference type="ARBA" id="ARBA00004651"/>
    </source>
</evidence>
<evidence type="ECO:0000256" key="5">
    <source>
        <dbReference type="ARBA" id="ARBA00023136"/>
    </source>
</evidence>
<comment type="subcellular location">
    <subcellularLocation>
        <location evidence="1">Cell membrane</location>
        <topology evidence="1">Multi-pass membrane protein</topology>
    </subcellularLocation>
</comment>
<dbReference type="AlphaFoldDB" id="A0A7C2VAI7"/>
<dbReference type="GO" id="GO:0005886">
    <property type="term" value="C:plasma membrane"/>
    <property type="evidence" value="ECO:0007669"/>
    <property type="project" value="UniProtKB-SubCell"/>
</dbReference>
<reference evidence="7" key="1">
    <citation type="journal article" date="2020" name="mSystems">
        <title>Genome- and Community-Level Interaction Insights into Carbon Utilization and Element Cycling Functions of Hydrothermarchaeota in Hydrothermal Sediment.</title>
        <authorList>
            <person name="Zhou Z."/>
            <person name="Liu Y."/>
            <person name="Xu W."/>
            <person name="Pan J."/>
            <person name="Luo Z.H."/>
            <person name="Li M."/>
        </authorList>
    </citation>
    <scope>NUCLEOTIDE SEQUENCE [LARGE SCALE GENOMIC DNA]</scope>
    <source>
        <strain evidence="7">SpSt-1261</strain>
    </source>
</reference>
<protein>
    <submittedName>
        <fullName evidence="7">APC family permease</fullName>
    </submittedName>
</protein>
<feature type="transmembrane region" description="Helical" evidence="6">
    <location>
        <begin position="284"/>
        <end position="305"/>
    </location>
</feature>
<feature type="transmembrane region" description="Helical" evidence="6">
    <location>
        <begin position="240"/>
        <end position="264"/>
    </location>
</feature>
<evidence type="ECO:0000256" key="6">
    <source>
        <dbReference type="SAM" id="Phobius"/>
    </source>
</evidence>
<dbReference type="PANTHER" id="PTHR42770">
    <property type="entry name" value="AMINO ACID TRANSPORTER-RELATED"/>
    <property type="match status" value="1"/>
</dbReference>
<dbReference type="RefSeq" id="WP_272985028.1">
    <property type="nucleotide sequence ID" value="NZ_DSFH01000026.1"/>
</dbReference>
<feature type="transmembrane region" description="Helical" evidence="6">
    <location>
        <begin position="89"/>
        <end position="118"/>
    </location>
</feature>
<dbReference type="Pfam" id="PF13520">
    <property type="entry name" value="AA_permease_2"/>
    <property type="match status" value="1"/>
</dbReference>
<dbReference type="Proteomes" id="UP000886076">
    <property type="component" value="Unassembled WGS sequence"/>
</dbReference>
<dbReference type="Gene3D" id="1.20.1740.10">
    <property type="entry name" value="Amino acid/polyamine transporter I"/>
    <property type="match status" value="1"/>
</dbReference>
<feature type="transmembrane region" description="Helical" evidence="6">
    <location>
        <begin position="165"/>
        <end position="184"/>
    </location>
</feature>
<evidence type="ECO:0000256" key="4">
    <source>
        <dbReference type="ARBA" id="ARBA00022989"/>
    </source>
</evidence>
<evidence type="ECO:0000256" key="2">
    <source>
        <dbReference type="ARBA" id="ARBA00022475"/>
    </source>
</evidence>
<gene>
    <name evidence="7" type="ORF">ENO39_01590</name>
</gene>
<keyword evidence="4 6" id="KW-1133">Transmembrane helix</keyword>
<keyword evidence="3 6" id="KW-0812">Transmembrane</keyword>
<comment type="caution">
    <text evidence="7">The sequence shown here is derived from an EMBL/GenBank/DDBJ whole genome shotgun (WGS) entry which is preliminary data.</text>
</comment>
<accession>A0A7C2VAI7</accession>
<feature type="transmembrane region" description="Helical" evidence="6">
    <location>
        <begin position="124"/>
        <end position="153"/>
    </location>
</feature>
<dbReference type="PANTHER" id="PTHR42770:SF7">
    <property type="entry name" value="MEMBRANE PROTEIN"/>
    <property type="match status" value="1"/>
</dbReference>
<feature type="transmembrane region" description="Helical" evidence="6">
    <location>
        <begin position="434"/>
        <end position="451"/>
    </location>
</feature>
<dbReference type="InterPro" id="IPR050367">
    <property type="entry name" value="APC_superfamily"/>
</dbReference>
<sequence length="486" mass="53008">MFVSLKRVLSWPQLLALGAAGIVGTSWAYMNTRFYSIYGPGGVILGYAIGTLMAFLVALAYAEMGSTIPKAGGEVAFVFPTLGPLGSFFVGWMFILSSVLAGAAFYVIGISLLLSWWLPSLYTIPIYSIAGVPVYLPALLLGITSAILILILNYRSVSLTGQAQLIMFIMLLLAGATILITALFKGSISNFANPSPFPQGENPLGLGLRFGLISIGYLSGFEGLPALAEEIKIKPRTFGLVITGSVLVAGAFYMTMMFAGSLFVPWQQSYAIAHRGTIDIMARYSIWLGLIAWLASFLGLVTSWIPTVMTTSRMVFALAREGLFPSQFERIHPKYGTPTIALIFVTIISIIFGSLGEQGLIWFLDISGVGLGTCWLLSTLSMILTRRKYPNIPRYFKVPAGYLVGILGSGITLTVILVSIIPGTSLSLVWPYEYMILILWIVLGLIIYPFAKRRMNKLGFETVARNLLGEYYDVIYGKKEAKTETK</sequence>
<feature type="transmembrane region" description="Helical" evidence="6">
    <location>
        <begin position="204"/>
        <end position="228"/>
    </location>
</feature>
<feature type="transmembrane region" description="Helical" evidence="6">
    <location>
        <begin position="400"/>
        <end position="422"/>
    </location>
</feature>
<dbReference type="PIRSF" id="PIRSF006060">
    <property type="entry name" value="AA_transporter"/>
    <property type="match status" value="1"/>
</dbReference>
<feature type="transmembrane region" description="Helical" evidence="6">
    <location>
        <begin position="44"/>
        <end position="62"/>
    </location>
</feature>
<feature type="transmembrane region" description="Helical" evidence="6">
    <location>
        <begin position="361"/>
        <end position="380"/>
    </location>
</feature>
<evidence type="ECO:0000256" key="3">
    <source>
        <dbReference type="ARBA" id="ARBA00022692"/>
    </source>
</evidence>
<dbReference type="EMBL" id="DSFH01000026">
    <property type="protein sequence ID" value="HEW63740.1"/>
    <property type="molecule type" value="Genomic_DNA"/>
</dbReference>
<proteinExistence type="predicted"/>
<name>A0A7C2VAI7_9CREN</name>